<dbReference type="InterPro" id="IPR000182">
    <property type="entry name" value="GNAT_dom"/>
</dbReference>
<organism evidence="2 3">
    <name type="scientific">Nocardioides panacihumi</name>
    <dbReference type="NCBI Taxonomy" id="400774"/>
    <lineage>
        <taxon>Bacteria</taxon>
        <taxon>Bacillati</taxon>
        <taxon>Actinomycetota</taxon>
        <taxon>Actinomycetes</taxon>
        <taxon>Propionibacteriales</taxon>
        <taxon>Nocardioidaceae</taxon>
        <taxon>Nocardioides</taxon>
    </lineage>
</organism>
<reference evidence="2 3" key="1">
    <citation type="journal article" date="2019" name="Int. J. Syst. Evol. Microbiol.">
        <title>The Global Catalogue of Microorganisms (GCM) 10K type strain sequencing project: providing services to taxonomists for standard genome sequencing and annotation.</title>
        <authorList>
            <consortium name="The Broad Institute Genomics Platform"/>
            <consortium name="The Broad Institute Genome Sequencing Center for Infectious Disease"/>
            <person name="Wu L."/>
            <person name="Ma J."/>
        </authorList>
    </citation>
    <scope>NUCLEOTIDE SEQUENCE [LARGE SCALE GENOMIC DNA]</scope>
    <source>
        <strain evidence="2 3">JCM 15309</strain>
    </source>
</reference>
<protein>
    <submittedName>
        <fullName evidence="2">GNAT family N-acetyltransferase</fullName>
    </submittedName>
</protein>
<dbReference type="RefSeq" id="WP_344043190.1">
    <property type="nucleotide sequence ID" value="NZ_BAAAPB010000001.1"/>
</dbReference>
<dbReference type="PANTHER" id="PTHR39173:SF1">
    <property type="entry name" value="ACETYLTRANSFERASE"/>
    <property type="match status" value="1"/>
</dbReference>
<evidence type="ECO:0000259" key="1">
    <source>
        <dbReference type="PROSITE" id="PS51186"/>
    </source>
</evidence>
<accession>A0ABN2QJ92</accession>
<dbReference type="SUPFAM" id="SSF55729">
    <property type="entry name" value="Acyl-CoA N-acyltransferases (Nat)"/>
    <property type="match status" value="1"/>
</dbReference>
<dbReference type="Proteomes" id="UP001500571">
    <property type="component" value="Unassembled WGS sequence"/>
</dbReference>
<gene>
    <name evidence="2" type="ORF">GCM10009798_10830</name>
</gene>
<proteinExistence type="predicted"/>
<keyword evidence="3" id="KW-1185">Reference proteome</keyword>
<comment type="caution">
    <text evidence="2">The sequence shown here is derived from an EMBL/GenBank/DDBJ whole genome shotgun (WGS) entry which is preliminary data.</text>
</comment>
<feature type="domain" description="N-acetyltransferase" evidence="1">
    <location>
        <begin position="4"/>
        <end position="170"/>
    </location>
</feature>
<dbReference type="PANTHER" id="PTHR39173">
    <property type="entry name" value="ACETYLTRANSFERASE"/>
    <property type="match status" value="1"/>
</dbReference>
<evidence type="ECO:0000313" key="2">
    <source>
        <dbReference type="EMBL" id="GAA1953503.1"/>
    </source>
</evidence>
<dbReference type="EMBL" id="BAAAPB010000001">
    <property type="protein sequence ID" value="GAA1953503.1"/>
    <property type="molecule type" value="Genomic_DNA"/>
</dbReference>
<sequence length="170" mass="18918">MTALVLPTLDLYESWAACVADYEPGMTHGSGMWNLPEALQTDTDRDTCEALVALLRRLGREVPGTIVPSDYWWITDGADVIGFLAIRHRLNDWLLNEGGHIGYSVRPSRRREGHASRALGLALARSRELGIDRALVTCDDDNVGSARTIESQGGVLEDVRGVKRRYWIEL</sequence>
<dbReference type="Gene3D" id="3.40.630.30">
    <property type="match status" value="1"/>
</dbReference>
<name>A0ABN2QJ92_9ACTN</name>
<dbReference type="PROSITE" id="PS51186">
    <property type="entry name" value="GNAT"/>
    <property type="match status" value="1"/>
</dbReference>
<dbReference type="InterPro" id="IPR016181">
    <property type="entry name" value="Acyl_CoA_acyltransferase"/>
</dbReference>
<dbReference type="Pfam" id="PF13302">
    <property type="entry name" value="Acetyltransf_3"/>
    <property type="match status" value="1"/>
</dbReference>
<evidence type="ECO:0000313" key="3">
    <source>
        <dbReference type="Proteomes" id="UP001500571"/>
    </source>
</evidence>